<gene>
    <name evidence="9" type="ORF">LLUT_LOCUS11578</name>
</gene>
<dbReference type="GO" id="GO:0046983">
    <property type="term" value="F:protein dimerization activity"/>
    <property type="evidence" value="ECO:0007669"/>
    <property type="project" value="UniProtKB-ARBA"/>
</dbReference>
<dbReference type="InterPro" id="IPR043452">
    <property type="entry name" value="BZIP46-like"/>
</dbReference>
<keyword evidence="4" id="KW-0804">Transcription</keyword>
<evidence type="ECO:0000313" key="9">
    <source>
        <dbReference type="EMBL" id="CAL0310518.1"/>
    </source>
</evidence>
<feature type="compositionally biased region" description="Polar residues" evidence="7">
    <location>
        <begin position="1"/>
        <end position="10"/>
    </location>
</feature>
<evidence type="ECO:0000256" key="5">
    <source>
        <dbReference type="ARBA" id="ARBA00023242"/>
    </source>
</evidence>
<dbReference type="InterPro" id="IPR046347">
    <property type="entry name" value="bZIP_sf"/>
</dbReference>
<keyword evidence="10" id="KW-1185">Reference proteome</keyword>
<dbReference type="InterPro" id="IPR004827">
    <property type="entry name" value="bZIP"/>
</dbReference>
<dbReference type="SMART" id="SM00338">
    <property type="entry name" value="BRLZ"/>
    <property type="match status" value="1"/>
</dbReference>
<comment type="caution">
    <text evidence="9">The sequence shown here is derived from an EMBL/GenBank/DDBJ whole genome shotgun (WGS) entry which is preliminary data.</text>
</comment>
<evidence type="ECO:0000256" key="6">
    <source>
        <dbReference type="SAM" id="Coils"/>
    </source>
</evidence>
<feature type="region of interest" description="Disordered" evidence="7">
    <location>
        <begin position="1"/>
        <end position="26"/>
    </location>
</feature>
<dbReference type="GO" id="GO:0005634">
    <property type="term" value="C:nucleus"/>
    <property type="evidence" value="ECO:0007669"/>
    <property type="project" value="UniProtKB-SubCell"/>
</dbReference>
<dbReference type="PROSITE" id="PS50217">
    <property type="entry name" value="BZIP"/>
    <property type="match status" value="1"/>
</dbReference>
<organism evidence="9 10">
    <name type="scientific">Lupinus luteus</name>
    <name type="common">European yellow lupine</name>
    <dbReference type="NCBI Taxonomy" id="3873"/>
    <lineage>
        <taxon>Eukaryota</taxon>
        <taxon>Viridiplantae</taxon>
        <taxon>Streptophyta</taxon>
        <taxon>Embryophyta</taxon>
        <taxon>Tracheophyta</taxon>
        <taxon>Spermatophyta</taxon>
        <taxon>Magnoliopsida</taxon>
        <taxon>eudicotyledons</taxon>
        <taxon>Gunneridae</taxon>
        <taxon>Pentapetalae</taxon>
        <taxon>rosids</taxon>
        <taxon>fabids</taxon>
        <taxon>Fabales</taxon>
        <taxon>Fabaceae</taxon>
        <taxon>Papilionoideae</taxon>
        <taxon>50 kb inversion clade</taxon>
        <taxon>genistoids sensu lato</taxon>
        <taxon>core genistoids</taxon>
        <taxon>Genisteae</taxon>
        <taxon>Lupinus</taxon>
    </lineage>
</organism>
<feature type="coiled-coil region" evidence="6">
    <location>
        <begin position="330"/>
        <end position="387"/>
    </location>
</feature>
<dbReference type="Pfam" id="PF00170">
    <property type="entry name" value="bZIP_1"/>
    <property type="match status" value="1"/>
</dbReference>
<keyword evidence="3" id="KW-0238">DNA-binding</keyword>
<evidence type="ECO:0000313" key="10">
    <source>
        <dbReference type="Proteomes" id="UP001497480"/>
    </source>
</evidence>
<evidence type="ECO:0000256" key="1">
    <source>
        <dbReference type="ARBA" id="ARBA00004123"/>
    </source>
</evidence>
<proteinExistence type="predicted"/>
<comment type="subcellular location">
    <subcellularLocation>
        <location evidence="1">Nucleus</location>
    </subcellularLocation>
</comment>
<dbReference type="EMBL" id="CAXHTB010000008">
    <property type="protein sequence ID" value="CAL0310518.1"/>
    <property type="molecule type" value="Genomic_DNA"/>
</dbReference>
<evidence type="ECO:0000256" key="4">
    <source>
        <dbReference type="ARBA" id="ARBA00023163"/>
    </source>
</evidence>
<accession>A0AAV1WMM4</accession>
<dbReference type="CDD" id="cd14707">
    <property type="entry name" value="bZIP_plant_BZIP46"/>
    <property type="match status" value="1"/>
</dbReference>
<keyword evidence="2" id="KW-0805">Transcription regulation</keyword>
<dbReference type="PANTHER" id="PTHR22952">
    <property type="entry name" value="CAMP-RESPONSE ELEMENT BINDING PROTEIN-RELATED"/>
    <property type="match status" value="1"/>
</dbReference>
<evidence type="ECO:0000256" key="2">
    <source>
        <dbReference type="ARBA" id="ARBA00023015"/>
    </source>
</evidence>
<feature type="compositionally biased region" description="Low complexity" evidence="7">
    <location>
        <begin position="143"/>
        <end position="153"/>
    </location>
</feature>
<evidence type="ECO:0000259" key="8">
    <source>
        <dbReference type="PROSITE" id="PS50217"/>
    </source>
</evidence>
<dbReference type="GO" id="GO:0003677">
    <property type="term" value="F:DNA binding"/>
    <property type="evidence" value="ECO:0007669"/>
    <property type="project" value="UniProtKB-KW"/>
</dbReference>
<reference evidence="9 10" key="1">
    <citation type="submission" date="2024-03" db="EMBL/GenBank/DDBJ databases">
        <authorList>
            <person name="Martinez-Hernandez J."/>
        </authorList>
    </citation>
    <scope>NUCLEOTIDE SEQUENCE [LARGE SCALE GENOMIC DNA]</scope>
</reference>
<dbReference type="GO" id="GO:0045893">
    <property type="term" value="P:positive regulation of DNA-templated transcription"/>
    <property type="evidence" value="ECO:0007669"/>
    <property type="project" value="InterPro"/>
</dbReference>
<sequence length="392" mass="43701">MGDCEMNSQEDQGEVESALQQMEQHQGIKSFPSFGRQSSIYSLTLDEFQNALVSENGKNFGAMNMDEFLTSIWNAEDNINQPVNHNHNHNHDNNNVSLKKKDIATIRKQLSLPRQGSLTLPAPLCRKTVEQVWSEIHKQQQSNNGNNNNNNGNVPNSESAPHQPTFGEMTLEDFLVKAGVVRETCTMNHAPMSHHQQQQYAVYTNNNTTMPPFVMGGGVGNVGKRNDTNGYHPPAPHPPPGICFPGGRVVNGGGGGYTIAVPPPPNIAIGGSVSPASSNENSAGQFGIEGRGRKRMVDGPMEKVVERRQRRMIKNRESAARSRARKQAYTVELEAELNILREENNQLKHELAELERRRNEQCFEEVNMRVQTKAEKANEKLRAMRRNLSCTL</sequence>
<keyword evidence="5" id="KW-0539">Nucleus</keyword>
<dbReference type="GO" id="GO:0003700">
    <property type="term" value="F:DNA-binding transcription factor activity"/>
    <property type="evidence" value="ECO:0007669"/>
    <property type="project" value="InterPro"/>
</dbReference>
<keyword evidence="6" id="KW-0175">Coiled coil</keyword>
<dbReference type="Gene3D" id="1.20.5.170">
    <property type="match status" value="1"/>
</dbReference>
<dbReference type="AlphaFoldDB" id="A0AAV1WMM4"/>
<dbReference type="FunFam" id="1.20.5.170:FF:000020">
    <property type="entry name" value="BZIP transcription factor"/>
    <property type="match status" value="1"/>
</dbReference>
<evidence type="ECO:0000256" key="7">
    <source>
        <dbReference type="SAM" id="MobiDB-lite"/>
    </source>
</evidence>
<dbReference type="SUPFAM" id="SSF57959">
    <property type="entry name" value="Leucine zipper domain"/>
    <property type="match status" value="1"/>
</dbReference>
<dbReference type="Proteomes" id="UP001497480">
    <property type="component" value="Unassembled WGS sequence"/>
</dbReference>
<feature type="region of interest" description="Disordered" evidence="7">
    <location>
        <begin position="137"/>
        <end position="165"/>
    </location>
</feature>
<evidence type="ECO:0000256" key="3">
    <source>
        <dbReference type="ARBA" id="ARBA00023125"/>
    </source>
</evidence>
<dbReference type="PANTHER" id="PTHR22952:SF175">
    <property type="entry name" value="PROTEIN ABSCISIC ACID-INSENSITIVE 5"/>
    <property type="match status" value="1"/>
</dbReference>
<dbReference type="PROSITE" id="PS00036">
    <property type="entry name" value="BZIP_BASIC"/>
    <property type="match status" value="1"/>
</dbReference>
<feature type="domain" description="BZIP" evidence="8">
    <location>
        <begin position="305"/>
        <end position="357"/>
    </location>
</feature>
<protein>
    <recommendedName>
        <fullName evidence="8">BZIP domain-containing protein</fullName>
    </recommendedName>
</protein>
<name>A0AAV1WMM4_LUPLU</name>